<dbReference type="Proteomes" id="UP000499080">
    <property type="component" value="Unassembled WGS sequence"/>
</dbReference>
<gene>
    <name evidence="1" type="ORF">AVEN_198837_1</name>
</gene>
<evidence type="ECO:0000313" key="2">
    <source>
        <dbReference type="Proteomes" id="UP000499080"/>
    </source>
</evidence>
<comment type="caution">
    <text evidence="1">The sequence shown here is derived from an EMBL/GenBank/DDBJ whole genome shotgun (WGS) entry which is preliminary data.</text>
</comment>
<sequence length="113" mass="12466">MLVERLSPHWSSTGLTPFLGRPGQRGYFCATPMGRRLVTAYDLAFSRLTYIAHHQWNRVLNLESIGSKAGNLPLGHRGLQKFTEDLGSLGKGLKISETIDSNDEGILATRQGI</sequence>
<keyword evidence="2" id="KW-1185">Reference proteome</keyword>
<protein>
    <submittedName>
        <fullName evidence="1">Uncharacterized protein</fullName>
    </submittedName>
</protein>
<name>A0A4Y2JDN3_ARAVE</name>
<dbReference type="AlphaFoldDB" id="A0A4Y2JDN3"/>
<proteinExistence type="predicted"/>
<reference evidence="1 2" key="1">
    <citation type="journal article" date="2019" name="Sci. Rep.">
        <title>Orb-weaving spider Araneus ventricosus genome elucidates the spidroin gene catalogue.</title>
        <authorList>
            <person name="Kono N."/>
            <person name="Nakamura H."/>
            <person name="Ohtoshi R."/>
            <person name="Moran D.A.P."/>
            <person name="Shinohara A."/>
            <person name="Yoshida Y."/>
            <person name="Fujiwara M."/>
            <person name="Mori M."/>
            <person name="Tomita M."/>
            <person name="Arakawa K."/>
        </authorList>
    </citation>
    <scope>NUCLEOTIDE SEQUENCE [LARGE SCALE GENOMIC DNA]</scope>
</reference>
<dbReference type="EMBL" id="BGPR01003440">
    <property type="protein sequence ID" value="GBM88167.1"/>
    <property type="molecule type" value="Genomic_DNA"/>
</dbReference>
<accession>A0A4Y2JDN3</accession>
<evidence type="ECO:0000313" key="1">
    <source>
        <dbReference type="EMBL" id="GBM88167.1"/>
    </source>
</evidence>
<organism evidence="1 2">
    <name type="scientific">Araneus ventricosus</name>
    <name type="common">Orbweaver spider</name>
    <name type="synonym">Epeira ventricosa</name>
    <dbReference type="NCBI Taxonomy" id="182803"/>
    <lineage>
        <taxon>Eukaryota</taxon>
        <taxon>Metazoa</taxon>
        <taxon>Ecdysozoa</taxon>
        <taxon>Arthropoda</taxon>
        <taxon>Chelicerata</taxon>
        <taxon>Arachnida</taxon>
        <taxon>Araneae</taxon>
        <taxon>Araneomorphae</taxon>
        <taxon>Entelegynae</taxon>
        <taxon>Araneoidea</taxon>
        <taxon>Araneidae</taxon>
        <taxon>Araneus</taxon>
    </lineage>
</organism>